<evidence type="ECO:0000256" key="4">
    <source>
        <dbReference type="PIRSR" id="PIRSR600407-2"/>
    </source>
</evidence>
<feature type="binding site" evidence="4">
    <location>
        <begin position="161"/>
        <end position="165"/>
    </location>
    <ligand>
        <name>ATP</name>
        <dbReference type="ChEBI" id="CHEBI:30616"/>
    </ligand>
</feature>
<comment type="caution">
    <text evidence="5">The sequence shown here is derived from an EMBL/GenBank/DDBJ whole genome shotgun (WGS) entry which is preliminary data.</text>
</comment>
<dbReference type="Proteomes" id="UP000285301">
    <property type="component" value="Unassembled WGS sequence"/>
</dbReference>
<dbReference type="AlphaFoldDB" id="A0A3S3NRC0"/>
<evidence type="ECO:0000313" key="5">
    <source>
        <dbReference type="EMBL" id="RWS07774.1"/>
    </source>
</evidence>
<dbReference type="EMBL" id="NCKU01003311">
    <property type="protein sequence ID" value="RWS07774.1"/>
    <property type="molecule type" value="Genomic_DNA"/>
</dbReference>
<name>A0A3S3NRC0_9ACAR</name>
<dbReference type="STRING" id="1965070.A0A3S3NRC0"/>
<dbReference type="Gene3D" id="3.30.420.150">
    <property type="entry name" value="Exopolyphosphatase. Domain 2"/>
    <property type="match status" value="1"/>
</dbReference>
<keyword evidence="4" id="KW-0547">Nucleotide-binding</keyword>
<dbReference type="PANTHER" id="PTHR11782">
    <property type="entry name" value="ADENOSINE/GUANOSINE DIPHOSPHATASE"/>
    <property type="match status" value="1"/>
</dbReference>
<dbReference type="Pfam" id="PF01150">
    <property type="entry name" value="GDA1_CD39"/>
    <property type="match status" value="1"/>
</dbReference>
<comment type="similarity">
    <text evidence="1">Belongs to the GDA1/CD39 NTPase family.</text>
</comment>
<dbReference type="PANTHER" id="PTHR11782:SF127">
    <property type="entry name" value="NTPASE, ISOFORM F"/>
    <property type="match status" value="1"/>
</dbReference>
<dbReference type="InterPro" id="IPR000407">
    <property type="entry name" value="GDA1_CD39_NTPase"/>
</dbReference>
<dbReference type="OrthoDB" id="6372431at2759"/>
<evidence type="ECO:0000256" key="3">
    <source>
        <dbReference type="PIRSR" id="PIRSR600407-1"/>
    </source>
</evidence>
<accession>A0A3S3NRC0</accession>
<dbReference type="GO" id="GO:0005524">
    <property type="term" value="F:ATP binding"/>
    <property type="evidence" value="ECO:0007669"/>
    <property type="project" value="UniProtKB-KW"/>
</dbReference>
<keyword evidence="4" id="KW-0067">ATP-binding</keyword>
<proteinExistence type="inferred from homology"/>
<feature type="non-terminal residue" evidence="5">
    <location>
        <position position="394"/>
    </location>
</feature>
<gene>
    <name evidence="5" type="ORF">B4U79_03624</name>
</gene>
<keyword evidence="2 5" id="KW-0378">Hydrolase</keyword>
<dbReference type="GO" id="GO:0016787">
    <property type="term" value="F:hydrolase activity"/>
    <property type="evidence" value="ECO:0007669"/>
    <property type="project" value="UniProtKB-KW"/>
</dbReference>
<feature type="non-terminal residue" evidence="5">
    <location>
        <position position="1"/>
    </location>
</feature>
<reference evidence="5 6" key="1">
    <citation type="journal article" date="2018" name="Gigascience">
        <title>Genomes of trombidid mites reveal novel predicted allergens and laterally-transferred genes associated with secondary metabolism.</title>
        <authorList>
            <person name="Dong X."/>
            <person name="Chaisiri K."/>
            <person name="Xia D."/>
            <person name="Armstrong S.D."/>
            <person name="Fang Y."/>
            <person name="Donnelly M.J."/>
            <person name="Kadowaki T."/>
            <person name="McGarry J.W."/>
            <person name="Darby A.C."/>
            <person name="Makepeace B.L."/>
        </authorList>
    </citation>
    <scope>NUCLEOTIDE SEQUENCE [LARGE SCALE GENOMIC DNA]</scope>
    <source>
        <strain evidence="5">UoL-WK</strain>
    </source>
</reference>
<sequence length="394" mass="44419">STINIRYEYHSIVFDAGSTGTRIHIFVFELLTQDPLKLGLKSENFLEVKPGLNEYFDEPEKAAESMRPLLQFALQVVPENIRKETGLQFLATAGLRLLKPEQTDAILKSVTKLLSEYPFNVTSISILDGDSEGINAWMTINFLKDSLHLQEGSFGVVDLGGGSTQVTFKVLEENRSLYPKEKIADIHIGCKTETLYTRSYLGYGFRSSRKSILLTDKDVDENEKTIKLSHPCIPLGRIANWTFEGVNYTITGENGDCFDVIRSFVIKKDDNGQKFVEAPQYLDRQPIYAISHYYDHALTYGLLNGDEAVLTVDAYYVRAKAICEEMFATNTNYTSRRESLSNEQKENFLRTYPFACLDLTYVTLLLNQGLGLKLNKTITAAKKIDGKEASWALG</sequence>
<feature type="active site" description="Proton acceptor" evidence="3">
    <location>
        <position position="132"/>
    </location>
</feature>
<evidence type="ECO:0000256" key="1">
    <source>
        <dbReference type="ARBA" id="ARBA00009283"/>
    </source>
</evidence>
<evidence type="ECO:0000256" key="2">
    <source>
        <dbReference type="ARBA" id="ARBA00022801"/>
    </source>
</evidence>
<protein>
    <submittedName>
        <fullName evidence="5">Ectonucleoside triphosphate diphosphohydrolase 5-like protein</fullName>
    </submittedName>
</protein>
<keyword evidence="6" id="KW-1185">Reference proteome</keyword>
<dbReference type="Gene3D" id="3.30.420.40">
    <property type="match status" value="1"/>
</dbReference>
<evidence type="ECO:0000313" key="6">
    <source>
        <dbReference type="Proteomes" id="UP000285301"/>
    </source>
</evidence>
<organism evidence="5 6">
    <name type="scientific">Dinothrombium tinctorium</name>
    <dbReference type="NCBI Taxonomy" id="1965070"/>
    <lineage>
        <taxon>Eukaryota</taxon>
        <taxon>Metazoa</taxon>
        <taxon>Ecdysozoa</taxon>
        <taxon>Arthropoda</taxon>
        <taxon>Chelicerata</taxon>
        <taxon>Arachnida</taxon>
        <taxon>Acari</taxon>
        <taxon>Acariformes</taxon>
        <taxon>Trombidiformes</taxon>
        <taxon>Prostigmata</taxon>
        <taxon>Anystina</taxon>
        <taxon>Parasitengona</taxon>
        <taxon>Trombidioidea</taxon>
        <taxon>Trombidiidae</taxon>
        <taxon>Dinothrombium</taxon>
    </lineage>
</organism>